<dbReference type="InParanoid" id="A0A0C3ADQ7"/>
<protein>
    <submittedName>
        <fullName evidence="2">Uncharacterized protein</fullName>
    </submittedName>
</protein>
<evidence type="ECO:0000256" key="1">
    <source>
        <dbReference type="SAM" id="MobiDB-lite"/>
    </source>
</evidence>
<dbReference type="Proteomes" id="UP000053989">
    <property type="component" value="Unassembled WGS sequence"/>
</dbReference>
<sequence length="115" mass="12852">MVWRAKGESEVANRNTPGPCEPRSQTMRHPRWSGPSPVRHPPKLVSSLSRRPSSLRSSAARKPWAPQRTFFAHPPLPGRMVVFCPRYGLASHLPWTGGFSWSPSTQCEGPARPRS</sequence>
<gene>
    <name evidence="2" type="ORF">SCLCIDRAFT_774701</name>
</gene>
<reference evidence="3" key="2">
    <citation type="submission" date="2015-01" db="EMBL/GenBank/DDBJ databases">
        <title>Evolutionary Origins and Diversification of the Mycorrhizal Mutualists.</title>
        <authorList>
            <consortium name="DOE Joint Genome Institute"/>
            <consortium name="Mycorrhizal Genomics Consortium"/>
            <person name="Kohler A."/>
            <person name="Kuo A."/>
            <person name="Nagy L.G."/>
            <person name="Floudas D."/>
            <person name="Copeland A."/>
            <person name="Barry K.W."/>
            <person name="Cichocki N."/>
            <person name="Veneault-Fourrey C."/>
            <person name="LaButti K."/>
            <person name="Lindquist E.A."/>
            <person name="Lipzen A."/>
            <person name="Lundell T."/>
            <person name="Morin E."/>
            <person name="Murat C."/>
            <person name="Riley R."/>
            <person name="Ohm R."/>
            <person name="Sun H."/>
            <person name="Tunlid A."/>
            <person name="Henrissat B."/>
            <person name="Grigoriev I.V."/>
            <person name="Hibbett D.S."/>
            <person name="Martin F."/>
        </authorList>
    </citation>
    <scope>NUCLEOTIDE SEQUENCE [LARGE SCALE GENOMIC DNA]</scope>
    <source>
        <strain evidence="3">Foug A</strain>
    </source>
</reference>
<reference evidence="2 3" key="1">
    <citation type="submission" date="2014-04" db="EMBL/GenBank/DDBJ databases">
        <authorList>
            <consortium name="DOE Joint Genome Institute"/>
            <person name="Kuo A."/>
            <person name="Kohler A."/>
            <person name="Nagy L.G."/>
            <person name="Floudas D."/>
            <person name="Copeland A."/>
            <person name="Barry K.W."/>
            <person name="Cichocki N."/>
            <person name="Veneault-Fourrey C."/>
            <person name="LaButti K."/>
            <person name="Lindquist E.A."/>
            <person name="Lipzen A."/>
            <person name="Lundell T."/>
            <person name="Morin E."/>
            <person name="Murat C."/>
            <person name="Sun H."/>
            <person name="Tunlid A."/>
            <person name="Henrissat B."/>
            <person name="Grigoriev I.V."/>
            <person name="Hibbett D.S."/>
            <person name="Martin F."/>
            <person name="Nordberg H.P."/>
            <person name="Cantor M.N."/>
            <person name="Hua S.X."/>
        </authorList>
    </citation>
    <scope>NUCLEOTIDE SEQUENCE [LARGE SCALE GENOMIC DNA]</scope>
    <source>
        <strain evidence="2 3">Foug A</strain>
    </source>
</reference>
<feature type="region of interest" description="Disordered" evidence="1">
    <location>
        <begin position="1"/>
        <end position="64"/>
    </location>
</feature>
<dbReference type="AlphaFoldDB" id="A0A0C3ADQ7"/>
<feature type="compositionally biased region" description="Basic and acidic residues" evidence="1">
    <location>
        <begin position="1"/>
        <end position="11"/>
    </location>
</feature>
<proteinExistence type="predicted"/>
<dbReference type="EMBL" id="KN822038">
    <property type="protein sequence ID" value="KIM63067.1"/>
    <property type="molecule type" value="Genomic_DNA"/>
</dbReference>
<dbReference type="HOGENOM" id="CLU_2110422_0_0_1"/>
<feature type="compositionally biased region" description="Low complexity" evidence="1">
    <location>
        <begin position="43"/>
        <end position="63"/>
    </location>
</feature>
<keyword evidence="3" id="KW-1185">Reference proteome</keyword>
<evidence type="ECO:0000313" key="3">
    <source>
        <dbReference type="Proteomes" id="UP000053989"/>
    </source>
</evidence>
<evidence type="ECO:0000313" key="2">
    <source>
        <dbReference type="EMBL" id="KIM63067.1"/>
    </source>
</evidence>
<organism evidence="2 3">
    <name type="scientific">Scleroderma citrinum Foug A</name>
    <dbReference type="NCBI Taxonomy" id="1036808"/>
    <lineage>
        <taxon>Eukaryota</taxon>
        <taxon>Fungi</taxon>
        <taxon>Dikarya</taxon>
        <taxon>Basidiomycota</taxon>
        <taxon>Agaricomycotina</taxon>
        <taxon>Agaricomycetes</taxon>
        <taxon>Agaricomycetidae</taxon>
        <taxon>Boletales</taxon>
        <taxon>Sclerodermatineae</taxon>
        <taxon>Sclerodermataceae</taxon>
        <taxon>Scleroderma</taxon>
    </lineage>
</organism>
<name>A0A0C3ADQ7_9AGAM</name>
<accession>A0A0C3ADQ7</accession>